<feature type="transmembrane region" description="Helical" evidence="1">
    <location>
        <begin position="56"/>
        <end position="78"/>
    </location>
</feature>
<feature type="domain" description="Aerotolerance regulator N-terminal" evidence="2">
    <location>
        <begin position="1"/>
        <end position="76"/>
    </location>
</feature>
<dbReference type="NCBIfam" id="TIGR02226">
    <property type="entry name" value="two_anch"/>
    <property type="match status" value="1"/>
</dbReference>
<protein>
    <submittedName>
        <fullName evidence="3">BatA domain-containing protein</fullName>
    </submittedName>
</protein>
<organism evidence="3 4">
    <name type="scientific">Arcicella rigui</name>
    <dbReference type="NCBI Taxonomy" id="797020"/>
    <lineage>
        <taxon>Bacteria</taxon>
        <taxon>Pseudomonadati</taxon>
        <taxon>Bacteroidota</taxon>
        <taxon>Cytophagia</taxon>
        <taxon>Cytophagales</taxon>
        <taxon>Flectobacillaceae</taxon>
        <taxon>Arcicella</taxon>
    </lineage>
</organism>
<dbReference type="Proteomes" id="UP001302949">
    <property type="component" value="Unassembled WGS sequence"/>
</dbReference>
<dbReference type="PANTHER" id="PTHR37464">
    <property type="entry name" value="BLL2463 PROTEIN"/>
    <property type="match status" value="1"/>
</dbReference>
<name>A0ABU5Q696_9BACT</name>
<feature type="transmembrane region" description="Helical" evidence="1">
    <location>
        <begin position="670"/>
        <end position="692"/>
    </location>
</feature>
<feature type="transmembrane region" description="Helical" evidence="1">
    <location>
        <begin position="6"/>
        <end position="24"/>
    </location>
</feature>
<comment type="caution">
    <text evidence="3">The sequence shown here is derived from an EMBL/GenBank/DDBJ whole genome shotgun (WGS) entry which is preliminary data.</text>
</comment>
<proteinExistence type="predicted"/>
<evidence type="ECO:0000313" key="4">
    <source>
        <dbReference type="Proteomes" id="UP001302949"/>
    </source>
</evidence>
<dbReference type="EMBL" id="JAYFUM010000005">
    <property type="protein sequence ID" value="MEA5138360.1"/>
    <property type="molecule type" value="Genomic_DNA"/>
</dbReference>
<keyword evidence="1" id="KW-0472">Membrane</keyword>
<dbReference type="InterPro" id="IPR011933">
    <property type="entry name" value="Double_TM_dom"/>
</dbReference>
<keyword evidence="4" id="KW-1185">Reference proteome</keyword>
<reference evidence="3 4" key="1">
    <citation type="submission" date="2023-12" db="EMBL/GenBank/DDBJ databases">
        <title>Novel species of the genus Arcicella isolated from rivers.</title>
        <authorList>
            <person name="Lu H."/>
        </authorList>
    </citation>
    <scope>NUCLEOTIDE SEQUENCE [LARGE SCALE GENOMIC DNA]</scope>
    <source>
        <strain evidence="3 4">KCTC 23307</strain>
    </source>
</reference>
<gene>
    <name evidence="3" type="ORF">VB248_04420</name>
</gene>
<dbReference type="InterPro" id="IPR029062">
    <property type="entry name" value="Class_I_gatase-like"/>
</dbReference>
<evidence type="ECO:0000256" key="1">
    <source>
        <dbReference type="SAM" id="Phobius"/>
    </source>
</evidence>
<dbReference type="PANTHER" id="PTHR37464:SF1">
    <property type="entry name" value="BLL2463 PROTEIN"/>
    <property type="match status" value="1"/>
</dbReference>
<keyword evidence="1" id="KW-0812">Transmembrane</keyword>
<keyword evidence="1" id="KW-1133">Transmembrane helix</keyword>
<dbReference type="SUPFAM" id="SSF52317">
    <property type="entry name" value="Class I glutamine amidotransferase-like"/>
    <property type="match status" value="1"/>
</dbReference>
<dbReference type="InterPro" id="IPR024163">
    <property type="entry name" value="Aerotolerance_reg_N"/>
</dbReference>
<dbReference type="RefSeq" id="WP_323295528.1">
    <property type="nucleotide sequence ID" value="NZ_JAYFUM010000005.1"/>
</dbReference>
<accession>A0ABU5Q696</accession>
<evidence type="ECO:0000259" key="2">
    <source>
        <dbReference type="Pfam" id="PF07584"/>
    </source>
</evidence>
<evidence type="ECO:0000313" key="3">
    <source>
        <dbReference type="EMBL" id="MEA5138360.1"/>
    </source>
</evidence>
<sequence length="693" mass="77451">MQFLYPSFLWGLLAVSIPLIIHLFNFRRTRKVLFTNVAFLKSVNTQTSSFRRLKHLLIMAARMAFIAALVMAFAQPFLPSSNGVGLKVGGISSLYIDNSLSMQNELDKKSYLDKAISKVEELLTAFPQDARLQLITNDFSSEEHSLGNPQQLKDRTTSIKFTHTARSFDHILKRQSSLAAKHNSQGGNQYLWFSDFQKSTAGDLTKLKIDTSSRLFLVPVQAKALQNVFVDSVWLSTPFVREMQVNQLSVKLFNTGERAVDNLQVKLFMDEVQVSSSIVNIGAKSSANAQFSFNVQGKGFKKARISFDDSPITFDNDYYFVLNAAPTIKVLHLFGQQATAAKYIPAVFNNDSVFVFNSYSASNVDVGLFKSANLVILEGVQSIEGSMKTALQDFVRAGGSLLLIPHSSPNTGSYNSFLGTYNIRNVQTKELAVDEKLPLAEPLKSSSFFIDIFDHSTQQELIQMPVQGATIAWQGVAEKLLSFRNNQPFLSVALGGAGKVYLVASPLDTQFGDFARNALFVPIMYKIAALSVTQEPVAYSFEQNTIKLILNNLPQLNSNKQVMFKLRNKALEMIPVQNLVGKELTIELPKANQLNENQSILSGYYELLLDGKVERILALNHDDNESQMDFYSADELKSIFKANKNVAVFDKIDDTDFVSTFKEQNFGTSLWKYFIVLALLFLAIEILLVKLLK</sequence>
<dbReference type="Pfam" id="PF07584">
    <property type="entry name" value="BatA"/>
    <property type="match status" value="1"/>
</dbReference>